<dbReference type="InterPro" id="IPR046578">
    <property type="entry name" value="DUF6638"/>
</dbReference>
<dbReference type="Proteomes" id="UP000199064">
    <property type="component" value="Unassembled WGS sequence"/>
</dbReference>
<name>A0A1H4JAF5_9HYPH</name>
<dbReference type="EMBL" id="FNSL01000001">
    <property type="protein sequence ID" value="SEB43035.1"/>
    <property type="molecule type" value="Genomic_DNA"/>
</dbReference>
<reference evidence="2" key="1">
    <citation type="submission" date="2016-10" db="EMBL/GenBank/DDBJ databases">
        <authorList>
            <person name="Varghese N."/>
            <person name="Submissions S."/>
        </authorList>
    </citation>
    <scope>NUCLEOTIDE SEQUENCE [LARGE SCALE GENOMIC DNA]</scope>
    <source>
        <strain evidence="2">ES.061</strain>
    </source>
</reference>
<evidence type="ECO:0000313" key="1">
    <source>
        <dbReference type="EMBL" id="SEB43035.1"/>
    </source>
</evidence>
<gene>
    <name evidence="1" type="ORF">SAMN05216452_1158</name>
</gene>
<dbReference type="Pfam" id="PF20343">
    <property type="entry name" value="DUF6638"/>
    <property type="match status" value="1"/>
</dbReference>
<evidence type="ECO:0000313" key="2">
    <source>
        <dbReference type="Proteomes" id="UP000199064"/>
    </source>
</evidence>
<dbReference type="AlphaFoldDB" id="A0A1H4JAF5"/>
<organism evidence="1 2">
    <name type="scientific">Nitratireductor aquibiodomus</name>
    <dbReference type="NCBI Taxonomy" id="204799"/>
    <lineage>
        <taxon>Bacteria</taxon>
        <taxon>Pseudomonadati</taxon>
        <taxon>Pseudomonadota</taxon>
        <taxon>Alphaproteobacteria</taxon>
        <taxon>Hyphomicrobiales</taxon>
        <taxon>Phyllobacteriaceae</taxon>
        <taxon>Nitratireductor</taxon>
    </lineage>
</organism>
<sequence length="428" mass="49368">MNLLRENDLIFGRLLKIEEPHLITRYNKALDAFGVPQTKLASFEIDRTGFSPQIAEELDDAQYLDPNGVNRRFIILTPAQIELPVVHTAFSNTSQLVYEFMMANARAINAITIKDVVYGEIEEQVNQVRDIEDLLSIAQVEFKVISAEDLLGKAAELGRLADRVKHEPDAWRDDALLNRMVAIARETGDIRENSLVPEQVVFRHDAYWTSHFGGIYIFTDPDTTTVIADPATPGFRRSRPWQVSYLSKDDPARIFRFLAETGRIQLPRASWVERSNYLAHRGEMVLLDLIRREEPDTDFARVDPVWLQTWTHRNAKLVAGEGSVPLLNAAVREISQTGTLKIEEIPPRERFLVTRADPEHKDAWLTNRLISDFVPSDFMARYVFNKQGFYRDYETWPQAWREHVVARLKTEYLMDKPALRKRLYGLES</sequence>
<protein>
    <submittedName>
        <fullName evidence="1">Uncharacterized protein</fullName>
    </submittedName>
</protein>
<proteinExistence type="predicted"/>
<accession>A0A1H4JAF5</accession>
<dbReference type="RefSeq" id="WP_090329896.1">
    <property type="nucleotide sequence ID" value="NZ_FNSL01000001.1"/>
</dbReference>
<keyword evidence="2" id="KW-1185">Reference proteome</keyword>